<feature type="signal peptide" evidence="1">
    <location>
        <begin position="1"/>
        <end position="18"/>
    </location>
</feature>
<evidence type="ECO:0000256" key="1">
    <source>
        <dbReference type="SAM" id="SignalP"/>
    </source>
</evidence>
<dbReference type="OrthoDB" id="504708at2759"/>
<dbReference type="RefSeq" id="XP_011298779.1">
    <property type="nucleotide sequence ID" value="XM_011300477.1"/>
</dbReference>
<name>A0A0C9QVN6_9HYME</name>
<dbReference type="KEGG" id="fas:105263944"/>
<evidence type="ECO:0000259" key="2">
    <source>
        <dbReference type="Pfam" id="PF01683"/>
    </source>
</evidence>
<evidence type="ECO:0000313" key="4">
    <source>
        <dbReference type="Proteomes" id="UP000694866"/>
    </source>
</evidence>
<keyword evidence="5" id="KW-0640">Prion</keyword>
<dbReference type="EMBL" id="GBYB01004732">
    <property type="protein sequence ID" value="JAG74499.1"/>
    <property type="molecule type" value="Transcribed_RNA"/>
</dbReference>
<evidence type="ECO:0000313" key="3">
    <source>
        <dbReference type="EMBL" id="JAG74499.1"/>
    </source>
</evidence>
<feature type="chain" id="PRO_5044541530" evidence="1">
    <location>
        <begin position="19"/>
        <end position="603"/>
    </location>
</feature>
<keyword evidence="5" id="KW-0034">Amyloid</keyword>
<dbReference type="InterPro" id="IPR006149">
    <property type="entry name" value="EB_dom"/>
</dbReference>
<feature type="domain" description="EB" evidence="2">
    <location>
        <begin position="99"/>
        <end position="156"/>
    </location>
</feature>
<dbReference type="AlphaFoldDB" id="A0A0C9QVN6"/>
<dbReference type="PANTHER" id="PTHR39069">
    <property type="entry name" value="ECDYSONE-INDUCIBLE GENE E1, ISOFORM A"/>
    <property type="match status" value="1"/>
</dbReference>
<protein>
    <submittedName>
        <fullName evidence="3">Pqn-25 protein</fullName>
    </submittedName>
    <submittedName>
        <fullName evidence="5">Prion-like-(Q/N-rich) domain-bearing protein 25</fullName>
    </submittedName>
</protein>
<accession>A0A9R1SX62</accession>
<dbReference type="Pfam" id="PF01683">
    <property type="entry name" value="EB"/>
    <property type="match status" value="1"/>
</dbReference>
<dbReference type="Proteomes" id="UP000694866">
    <property type="component" value="Unplaced"/>
</dbReference>
<reference evidence="3" key="1">
    <citation type="submission" date="2015-01" db="EMBL/GenBank/DDBJ databases">
        <title>Transcriptome Assembly of Fopius arisanus.</title>
        <authorList>
            <person name="Geib S."/>
        </authorList>
    </citation>
    <scope>NUCLEOTIDE SEQUENCE</scope>
</reference>
<dbReference type="GeneID" id="105263944"/>
<keyword evidence="4" id="KW-1185">Reference proteome</keyword>
<reference evidence="5" key="2">
    <citation type="submission" date="2025-04" db="UniProtKB">
        <authorList>
            <consortium name="RefSeq"/>
        </authorList>
    </citation>
    <scope>IDENTIFICATION</scope>
    <source>
        <strain evidence="5">USDA-PBARC FA_bdor</strain>
        <tissue evidence="5">Whole organism</tissue>
    </source>
</reference>
<sequence length="603" mass="66213">MGIRAIFLLSLFFSGNPGFNGCQSVGVQHPQECSQDSDCPVNSACEVHRCRCTNGFLFSGDGTRCLRVAESYGDSCEESLQCSSYLSAGGTCTSGRCACSPGFHYLHGFCYKKSELGETCFSSDNCYVNYQPGAAICENNKCRCSSEFYQREYRSCRRAAQKIGEDCAIDIDCKFDARATCDKSRGCQLNDSGTSVVERLEFSPRRAVKLNPEWIKKSCKSSSDCSSMGSATCSSHGTCVCDRAHFLSGTGDKCIPELGEPCTPPELPQIKNSVCREDVWSCKSTHVPAISNRECKKATTRYRTSCLFQEQCFVFGPDAVCTDRKCVCNDKSHYVDDKMFCWRNRGVGESCIENEDCYIRSSDVPVHCDGFVCSCLNGTHVSSDRSTCINDQNEIGGFCIGNEDCTTENSICADKSCVCAENHYQSEGKCLPGNFANCNQNLDCKVPNSVCRNGTCGCHNEHVAASVNLCVPVVPLEAPCKHHIQCSSRTPNSFCRILTPEPEGELEENETDLAGTCACGEGFYHNFEGCFRKRVLKETCQNIAECYIESNQNSVLCKNGICSCNFGWRAINDSHCESGGARMSSRTWMLLIVLGVLCTHTSM</sequence>
<gene>
    <name evidence="3" type="primary">pqn-25</name>
    <name evidence="5" type="synonym">LOC105263944</name>
    <name evidence="3" type="ORF">g.56376</name>
</gene>
<proteinExistence type="predicted"/>
<accession>A0A0C9QVN6</accession>
<evidence type="ECO:0000313" key="5">
    <source>
        <dbReference type="RefSeq" id="XP_011298779.1"/>
    </source>
</evidence>
<keyword evidence="1" id="KW-0732">Signal</keyword>
<organism evidence="3">
    <name type="scientific">Fopius arisanus</name>
    <dbReference type="NCBI Taxonomy" id="64838"/>
    <lineage>
        <taxon>Eukaryota</taxon>
        <taxon>Metazoa</taxon>
        <taxon>Ecdysozoa</taxon>
        <taxon>Arthropoda</taxon>
        <taxon>Hexapoda</taxon>
        <taxon>Insecta</taxon>
        <taxon>Pterygota</taxon>
        <taxon>Neoptera</taxon>
        <taxon>Endopterygota</taxon>
        <taxon>Hymenoptera</taxon>
        <taxon>Apocrita</taxon>
        <taxon>Ichneumonoidea</taxon>
        <taxon>Braconidae</taxon>
        <taxon>Opiinae</taxon>
        <taxon>Fopius</taxon>
    </lineage>
</organism>
<dbReference type="PANTHER" id="PTHR39069:SF8">
    <property type="entry name" value="FI17111P1"/>
    <property type="match status" value="1"/>
</dbReference>